<evidence type="ECO:0000256" key="2">
    <source>
        <dbReference type="SAM" id="Phobius"/>
    </source>
</evidence>
<dbReference type="EMBL" id="MU866464">
    <property type="protein sequence ID" value="KAK4172107.1"/>
    <property type="molecule type" value="Genomic_DNA"/>
</dbReference>
<protein>
    <submittedName>
        <fullName evidence="3">Uncharacterized protein</fullName>
    </submittedName>
</protein>
<feature type="region of interest" description="Disordered" evidence="1">
    <location>
        <begin position="373"/>
        <end position="399"/>
    </location>
</feature>
<feature type="transmembrane region" description="Helical" evidence="2">
    <location>
        <begin position="67"/>
        <end position="86"/>
    </location>
</feature>
<reference evidence="3" key="1">
    <citation type="journal article" date="2023" name="Mol. Phylogenet. Evol.">
        <title>Genome-scale phylogeny and comparative genomics of the fungal order Sordariales.</title>
        <authorList>
            <person name="Hensen N."/>
            <person name="Bonometti L."/>
            <person name="Westerberg I."/>
            <person name="Brannstrom I.O."/>
            <person name="Guillou S."/>
            <person name="Cros-Aarteil S."/>
            <person name="Calhoun S."/>
            <person name="Haridas S."/>
            <person name="Kuo A."/>
            <person name="Mondo S."/>
            <person name="Pangilinan J."/>
            <person name="Riley R."/>
            <person name="LaButti K."/>
            <person name="Andreopoulos B."/>
            <person name="Lipzen A."/>
            <person name="Chen C."/>
            <person name="Yan M."/>
            <person name="Daum C."/>
            <person name="Ng V."/>
            <person name="Clum A."/>
            <person name="Steindorff A."/>
            <person name="Ohm R.A."/>
            <person name="Martin F."/>
            <person name="Silar P."/>
            <person name="Natvig D.O."/>
            <person name="Lalanne C."/>
            <person name="Gautier V."/>
            <person name="Ament-Velasquez S.L."/>
            <person name="Kruys A."/>
            <person name="Hutchinson M.I."/>
            <person name="Powell A.J."/>
            <person name="Barry K."/>
            <person name="Miller A.N."/>
            <person name="Grigoriev I.V."/>
            <person name="Debuchy R."/>
            <person name="Gladieux P."/>
            <person name="Hiltunen Thoren M."/>
            <person name="Johannesson H."/>
        </authorList>
    </citation>
    <scope>NUCLEOTIDE SEQUENCE</scope>
    <source>
        <strain evidence="3">CBS 892.96</strain>
    </source>
</reference>
<keyword evidence="2" id="KW-0812">Transmembrane</keyword>
<feature type="compositionally biased region" description="Basic and acidic residues" evidence="1">
    <location>
        <begin position="388"/>
        <end position="399"/>
    </location>
</feature>
<organism evidence="3 4">
    <name type="scientific">Triangularia setosa</name>
    <dbReference type="NCBI Taxonomy" id="2587417"/>
    <lineage>
        <taxon>Eukaryota</taxon>
        <taxon>Fungi</taxon>
        <taxon>Dikarya</taxon>
        <taxon>Ascomycota</taxon>
        <taxon>Pezizomycotina</taxon>
        <taxon>Sordariomycetes</taxon>
        <taxon>Sordariomycetidae</taxon>
        <taxon>Sordariales</taxon>
        <taxon>Podosporaceae</taxon>
        <taxon>Triangularia</taxon>
    </lineage>
</organism>
<keyword evidence="2" id="KW-0472">Membrane</keyword>
<dbReference type="PANTHER" id="PTHR42044:SF2">
    <property type="entry name" value="DUF676 DOMAIN-CONTAINING PROTEIN"/>
    <property type="match status" value="1"/>
</dbReference>
<name>A0AAN6W0G8_9PEZI</name>
<keyword evidence="2" id="KW-1133">Transmembrane helix</keyword>
<dbReference type="PANTHER" id="PTHR42044">
    <property type="entry name" value="DUF676 DOMAIN-CONTAINING PROTEIN-RELATED"/>
    <property type="match status" value="1"/>
</dbReference>
<dbReference type="Proteomes" id="UP001302321">
    <property type="component" value="Unassembled WGS sequence"/>
</dbReference>
<evidence type="ECO:0000313" key="4">
    <source>
        <dbReference type="Proteomes" id="UP001302321"/>
    </source>
</evidence>
<sequence>MLRKNRIDDQPLNETYHYGRPVVGQIWKDMQSMGRSYQLLLRPLRQTPLKMAWSDSQSLSYNGLKHILVHIVLLMVHLFGVMLTPLALLYPLWLGLLIFMAIGAAHRWLCRLLNTRSSSIVYSRVTDTGVQRPCEAWIFLPRLGTTNHELENTLDSLSTIFRRQVTAIPSQTQVYGILPDMIRELFLRNTSSQTPMTQDVHRALFDVRRELSDPTTSKVVLLAYSSGAIHANIVVNVLLQQGLQHLLQKLEVYTFGGYFCHFNNPPIDHALLHDREEHRAPRSPTTGEFGVAVRKSVSHIEHFANADDPFALMGVLKKSNWSAISGDIFQLPGQDSHCQNQGGGYLFNKGYLNSLFAIAGQRPSAYSSTAELPVVGSLGNDPQEAQEDQDRKRLPPRQEYRRALKSFSRLYQYMDGREPMTVDASSIPPLHESP</sequence>
<dbReference type="AlphaFoldDB" id="A0AAN6W0G8"/>
<evidence type="ECO:0000313" key="3">
    <source>
        <dbReference type="EMBL" id="KAK4172107.1"/>
    </source>
</evidence>
<comment type="caution">
    <text evidence="3">The sequence shown here is derived from an EMBL/GenBank/DDBJ whole genome shotgun (WGS) entry which is preliminary data.</text>
</comment>
<reference evidence="3" key="2">
    <citation type="submission" date="2023-05" db="EMBL/GenBank/DDBJ databases">
        <authorList>
            <consortium name="Lawrence Berkeley National Laboratory"/>
            <person name="Steindorff A."/>
            <person name="Hensen N."/>
            <person name="Bonometti L."/>
            <person name="Westerberg I."/>
            <person name="Brannstrom I.O."/>
            <person name="Guillou S."/>
            <person name="Cros-Aarteil S."/>
            <person name="Calhoun S."/>
            <person name="Haridas S."/>
            <person name="Kuo A."/>
            <person name="Mondo S."/>
            <person name="Pangilinan J."/>
            <person name="Riley R."/>
            <person name="Labutti K."/>
            <person name="Andreopoulos B."/>
            <person name="Lipzen A."/>
            <person name="Chen C."/>
            <person name="Yanf M."/>
            <person name="Daum C."/>
            <person name="Ng V."/>
            <person name="Clum A."/>
            <person name="Ohm R."/>
            <person name="Martin F."/>
            <person name="Silar P."/>
            <person name="Natvig D."/>
            <person name="Lalanne C."/>
            <person name="Gautier V."/>
            <person name="Ament-Velasquez S.L."/>
            <person name="Kruys A."/>
            <person name="Hutchinson M.I."/>
            <person name="Powell A.J."/>
            <person name="Barry K."/>
            <person name="Miller A.N."/>
            <person name="Grigoriev I.V."/>
            <person name="Debuchy R."/>
            <person name="Gladieux P."/>
            <person name="Thoren M.H."/>
            <person name="Johannesson H."/>
        </authorList>
    </citation>
    <scope>NUCLEOTIDE SEQUENCE</scope>
    <source>
        <strain evidence="3">CBS 892.96</strain>
    </source>
</reference>
<keyword evidence="4" id="KW-1185">Reference proteome</keyword>
<gene>
    <name evidence="3" type="ORF">QBC36DRAFT_197796</name>
</gene>
<accession>A0AAN6W0G8</accession>
<proteinExistence type="predicted"/>
<evidence type="ECO:0000256" key="1">
    <source>
        <dbReference type="SAM" id="MobiDB-lite"/>
    </source>
</evidence>